<dbReference type="InterPro" id="IPR050563">
    <property type="entry name" value="4-hydroxybenzoyl-CoA_TE"/>
</dbReference>
<comment type="similarity">
    <text evidence="1">Belongs to the 4-hydroxybenzoyl-CoA thioesterase family.</text>
</comment>
<evidence type="ECO:0000313" key="3">
    <source>
        <dbReference type="EMBL" id="CEN47381.1"/>
    </source>
</evidence>
<sequence>MLILVNYILFNSMENLYFDYVLRTRYGETDQMGVIYYGNYPQYLELGRVEWLRSLGISYKEMEKEGVMLPVVSLHIDYKKPAFYDELITIRTQLKELPSSKITFDYQIINEKGEVISTANTTLVFVDVNTWRPVRCPQRILAAIQQKMKS</sequence>
<reference evidence="3 4" key="1">
    <citation type="submission" date="2015-01" db="EMBL/GenBank/DDBJ databases">
        <authorList>
            <person name="Xiang T."/>
            <person name="Song Y."/>
            <person name="Huang L."/>
            <person name="Wang B."/>
            <person name="Wu P."/>
        </authorList>
    </citation>
    <scope>NUCLEOTIDE SEQUENCE [LARGE SCALE GENOMIC DNA]</scope>
    <source>
        <strain evidence="3 4">CcD38</strain>
    </source>
</reference>
<dbReference type="Gene3D" id="3.10.129.10">
    <property type="entry name" value="Hotdog Thioesterase"/>
    <property type="match status" value="1"/>
</dbReference>
<dbReference type="PANTHER" id="PTHR31793:SF27">
    <property type="entry name" value="NOVEL THIOESTERASE SUPERFAMILY DOMAIN AND SAPOSIN A-TYPE DOMAIN CONTAINING PROTEIN (0610012H03RIK)"/>
    <property type="match status" value="1"/>
</dbReference>
<dbReference type="EMBL" id="CDOI01000155">
    <property type="protein sequence ID" value="CEN47381.1"/>
    <property type="molecule type" value="Genomic_DNA"/>
</dbReference>
<dbReference type="EC" id="3.1.2.23" evidence="3"/>
<dbReference type="PANTHER" id="PTHR31793">
    <property type="entry name" value="4-HYDROXYBENZOYL-COA THIOESTERASE FAMILY MEMBER"/>
    <property type="match status" value="1"/>
</dbReference>
<dbReference type="InterPro" id="IPR006684">
    <property type="entry name" value="YbgC/YbaW"/>
</dbReference>
<dbReference type="Pfam" id="PF13279">
    <property type="entry name" value="4HBT_2"/>
    <property type="match status" value="1"/>
</dbReference>
<accession>A0A0B7I643</accession>
<evidence type="ECO:0000313" key="4">
    <source>
        <dbReference type="Proteomes" id="UP000045051"/>
    </source>
</evidence>
<name>A0A0B7I643_9FLAO</name>
<gene>
    <name evidence="3" type="ORF">CCAND38_430029</name>
</gene>
<dbReference type="GO" id="GO:0018739">
    <property type="term" value="F:4-hydroxybenzoyl-CoA thioesterase activity"/>
    <property type="evidence" value="ECO:0007669"/>
    <property type="project" value="UniProtKB-EC"/>
</dbReference>
<dbReference type="PIRSF" id="PIRSF003230">
    <property type="entry name" value="YbgC"/>
    <property type="match status" value="1"/>
</dbReference>
<organism evidence="3 4">
    <name type="scientific">Capnocytophaga canis</name>
    <dbReference type="NCBI Taxonomy" id="1848903"/>
    <lineage>
        <taxon>Bacteria</taxon>
        <taxon>Pseudomonadati</taxon>
        <taxon>Bacteroidota</taxon>
        <taxon>Flavobacteriia</taxon>
        <taxon>Flavobacteriales</taxon>
        <taxon>Flavobacteriaceae</taxon>
        <taxon>Capnocytophaga</taxon>
    </lineage>
</organism>
<dbReference type="GO" id="GO:0047617">
    <property type="term" value="F:fatty acyl-CoA hydrolase activity"/>
    <property type="evidence" value="ECO:0007669"/>
    <property type="project" value="TreeGrafter"/>
</dbReference>
<dbReference type="CDD" id="cd00586">
    <property type="entry name" value="4HBT"/>
    <property type="match status" value="1"/>
</dbReference>
<dbReference type="SUPFAM" id="SSF54637">
    <property type="entry name" value="Thioesterase/thiol ester dehydrase-isomerase"/>
    <property type="match status" value="1"/>
</dbReference>
<keyword evidence="4" id="KW-1185">Reference proteome</keyword>
<proteinExistence type="inferred from homology"/>
<dbReference type="NCBIfam" id="TIGR00051">
    <property type="entry name" value="YbgC/FadM family acyl-CoA thioesterase"/>
    <property type="match status" value="1"/>
</dbReference>
<evidence type="ECO:0000256" key="2">
    <source>
        <dbReference type="ARBA" id="ARBA00022801"/>
    </source>
</evidence>
<keyword evidence="2 3" id="KW-0378">Hydrolase</keyword>
<protein>
    <submittedName>
        <fullName evidence="3">Putative 4-hydroxybenzoyl-CoA thioesterase</fullName>
        <ecNumber evidence="3">3.1.2.23</ecNumber>
    </submittedName>
</protein>
<dbReference type="InterPro" id="IPR029069">
    <property type="entry name" value="HotDog_dom_sf"/>
</dbReference>
<evidence type="ECO:0000256" key="1">
    <source>
        <dbReference type="ARBA" id="ARBA00005953"/>
    </source>
</evidence>
<dbReference type="Proteomes" id="UP000045051">
    <property type="component" value="Unassembled WGS sequence"/>
</dbReference>
<dbReference type="AlphaFoldDB" id="A0A0B7I643"/>